<evidence type="ECO:0008006" key="4">
    <source>
        <dbReference type="Google" id="ProtNLM"/>
    </source>
</evidence>
<evidence type="ECO:0000313" key="2">
    <source>
        <dbReference type="EMBL" id="CAF3609175.1"/>
    </source>
</evidence>
<organism evidence="1 3">
    <name type="scientific">Didymodactylos carnosus</name>
    <dbReference type="NCBI Taxonomy" id="1234261"/>
    <lineage>
        <taxon>Eukaryota</taxon>
        <taxon>Metazoa</taxon>
        <taxon>Spiralia</taxon>
        <taxon>Gnathifera</taxon>
        <taxon>Rotifera</taxon>
        <taxon>Eurotatoria</taxon>
        <taxon>Bdelloidea</taxon>
        <taxon>Philodinida</taxon>
        <taxon>Philodinidae</taxon>
        <taxon>Didymodactylos</taxon>
    </lineage>
</organism>
<protein>
    <recommendedName>
        <fullName evidence="4">F-box domain-containing protein</fullName>
    </recommendedName>
</protein>
<proteinExistence type="predicted"/>
<sequence>ITMVTRFERLPNEIFLSICDYLSPTHIIYAFYTLNSRFNYLINMFYISETSISLVNVDESMFHHFRCKLFPKIQNHIARLRLSGISQVLTKKFSNKFSNLASLQLILNNMKDIQTLLWYSKSLGISKSLVELSIIFEICSHQDETKMLLNKLYRSLLFQPGRQQCSLVSLSITGPPCLSLTINHYLMRPCYLRRLTVHLISYNDLLILFNNLPLVEYFSVVLEEKIAGFYPYTYENIFSGTKLLSEFQFYCPSIINYDLVELLLKQLVTLRKLSLRLCCKFSNGVIDGQRLESGFLTKLTRLEQFNFCICSCYMDNGLGVIDDYFLSTFQTDYWIKEKRWKIGFYPMPYVFVFYITFSLPFAFDVFDSTSTDLLKYRTNFGSVDDNNNDNWKQVKNLYLFDNKSYTQKFFQLIHEKFSNVKQITIENHLSIEENEKIISLPSVDSVRFVSLNKYRTNAQHVKQLLLMTPNIRQLKISYILLARATNYFRDQRLKKICSHLVQLDVDSYPEQWLYGDGLTMNTYAQRFKTYFPNLLNSCI</sequence>
<dbReference type="Proteomes" id="UP000681722">
    <property type="component" value="Unassembled WGS sequence"/>
</dbReference>
<dbReference type="AlphaFoldDB" id="A0A813U226"/>
<dbReference type="EMBL" id="CAJOBC010000632">
    <property type="protein sequence ID" value="CAF3609175.1"/>
    <property type="molecule type" value="Genomic_DNA"/>
</dbReference>
<accession>A0A813U226</accession>
<reference evidence="1" key="1">
    <citation type="submission" date="2021-02" db="EMBL/GenBank/DDBJ databases">
        <authorList>
            <person name="Nowell W R."/>
        </authorList>
    </citation>
    <scope>NUCLEOTIDE SEQUENCE</scope>
</reference>
<dbReference type="Proteomes" id="UP000663829">
    <property type="component" value="Unassembled WGS sequence"/>
</dbReference>
<comment type="caution">
    <text evidence="1">The sequence shown here is derived from an EMBL/GenBank/DDBJ whole genome shotgun (WGS) entry which is preliminary data.</text>
</comment>
<dbReference type="EMBL" id="CAJNOQ010000632">
    <property type="protein sequence ID" value="CAF0822609.1"/>
    <property type="molecule type" value="Genomic_DNA"/>
</dbReference>
<evidence type="ECO:0000313" key="1">
    <source>
        <dbReference type="EMBL" id="CAF0822609.1"/>
    </source>
</evidence>
<name>A0A813U226_9BILA</name>
<keyword evidence="3" id="KW-1185">Reference proteome</keyword>
<evidence type="ECO:0000313" key="3">
    <source>
        <dbReference type="Proteomes" id="UP000663829"/>
    </source>
</evidence>
<gene>
    <name evidence="1" type="ORF">GPM918_LOCUS4627</name>
    <name evidence="2" type="ORF">SRO942_LOCUS4628</name>
</gene>
<dbReference type="OrthoDB" id="9993587at2759"/>
<feature type="non-terminal residue" evidence="1">
    <location>
        <position position="1"/>
    </location>
</feature>